<keyword evidence="3" id="KW-1185">Reference proteome</keyword>
<dbReference type="RefSeq" id="XP_069225881.1">
    <property type="nucleotide sequence ID" value="XM_069376968.1"/>
</dbReference>
<dbReference type="AlphaFoldDB" id="A0AB34KCK7"/>
<dbReference type="GO" id="GO:0016787">
    <property type="term" value="F:hydrolase activity"/>
    <property type="evidence" value="ECO:0007669"/>
    <property type="project" value="InterPro"/>
</dbReference>
<protein>
    <recommendedName>
        <fullName evidence="1">Dienelactone hydrolase domain-containing protein</fullName>
    </recommendedName>
</protein>
<dbReference type="PANTHER" id="PTHR17630">
    <property type="entry name" value="DIENELACTONE HYDROLASE"/>
    <property type="match status" value="1"/>
</dbReference>
<dbReference type="GeneID" id="96009806"/>
<evidence type="ECO:0000313" key="2">
    <source>
        <dbReference type="EMBL" id="KAL1582774.1"/>
    </source>
</evidence>
<organism evidence="2 3">
    <name type="scientific">Cladosporium halotolerans</name>
    <dbReference type="NCBI Taxonomy" id="1052096"/>
    <lineage>
        <taxon>Eukaryota</taxon>
        <taxon>Fungi</taxon>
        <taxon>Dikarya</taxon>
        <taxon>Ascomycota</taxon>
        <taxon>Pezizomycotina</taxon>
        <taxon>Dothideomycetes</taxon>
        <taxon>Dothideomycetidae</taxon>
        <taxon>Cladosporiales</taxon>
        <taxon>Cladosporiaceae</taxon>
        <taxon>Cladosporium</taxon>
    </lineage>
</organism>
<dbReference type="Proteomes" id="UP000803884">
    <property type="component" value="Unassembled WGS sequence"/>
</dbReference>
<name>A0AB34KCK7_9PEZI</name>
<gene>
    <name evidence="2" type="ORF">WHR41_08364</name>
</gene>
<evidence type="ECO:0000259" key="1">
    <source>
        <dbReference type="Pfam" id="PF01738"/>
    </source>
</evidence>
<proteinExistence type="predicted"/>
<dbReference type="EMBL" id="JAAQHG020000044">
    <property type="protein sequence ID" value="KAL1582774.1"/>
    <property type="molecule type" value="Genomic_DNA"/>
</dbReference>
<comment type="caution">
    <text evidence="2">The sequence shown here is derived from an EMBL/GenBank/DDBJ whole genome shotgun (WGS) entry which is preliminary data.</text>
</comment>
<evidence type="ECO:0000313" key="3">
    <source>
        <dbReference type="Proteomes" id="UP000803884"/>
    </source>
</evidence>
<dbReference type="InterPro" id="IPR002925">
    <property type="entry name" value="Dienelactn_hydro"/>
</dbReference>
<dbReference type="PANTHER" id="PTHR17630:SF44">
    <property type="entry name" value="PROTEIN AIM2"/>
    <property type="match status" value="1"/>
</dbReference>
<sequence length="259" mass="28226">MASNPPGKCCTVGVKHEGQSKGEIKTVNGIPAYITYPESKDTSNAIVILPDVIGHEFINAQLIADQFAANGYWVVMPDLFQGDPVKLNGPPGFDIMNWLQKGGPEGKGHLPDSVDPIVEKTLAYMKEQGAKKIGAVGYCFGGKYVARFLAKGKGVDVGYTAHPSFVDEEEIKGMTGPLSIAAAETDSIFPEEKRHKTEQLLKEMNSIPYQMCLYSGVEHGFAVRADVSKPHVKFAKEAAFLQAVQWFDEFLKGKRESAS</sequence>
<dbReference type="Pfam" id="PF01738">
    <property type="entry name" value="DLH"/>
    <property type="match status" value="1"/>
</dbReference>
<dbReference type="InterPro" id="IPR029058">
    <property type="entry name" value="AB_hydrolase_fold"/>
</dbReference>
<dbReference type="SUPFAM" id="SSF53474">
    <property type="entry name" value="alpha/beta-Hydrolases"/>
    <property type="match status" value="1"/>
</dbReference>
<dbReference type="Gene3D" id="3.40.50.1820">
    <property type="entry name" value="alpha/beta hydrolase"/>
    <property type="match status" value="1"/>
</dbReference>
<reference evidence="2 3" key="1">
    <citation type="journal article" date="2020" name="Microbiol. Resour. Announc.">
        <title>Draft Genome Sequence of a Cladosporium Species Isolated from the Mesophotic Ascidian Didemnum maculosum.</title>
        <authorList>
            <person name="Gioti A."/>
            <person name="Siaperas R."/>
            <person name="Nikolaivits E."/>
            <person name="Le Goff G."/>
            <person name="Ouazzani J."/>
            <person name="Kotoulas G."/>
            <person name="Topakas E."/>
        </authorList>
    </citation>
    <scope>NUCLEOTIDE SEQUENCE [LARGE SCALE GENOMIC DNA]</scope>
    <source>
        <strain evidence="2 3">TM138-S3</strain>
    </source>
</reference>
<accession>A0AB34KCK7</accession>
<feature type="domain" description="Dienelactone hydrolase" evidence="1">
    <location>
        <begin position="30"/>
        <end position="250"/>
    </location>
</feature>